<dbReference type="SUPFAM" id="SSF53448">
    <property type="entry name" value="Nucleotide-diphospho-sugar transferases"/>
    <property type="match status" value="1"/>
</dbReference>
<evidence type="ECO:0000256" key="2">
    <source>
        <dbReference type="SAM" id="MobiDB-lite"/>
    </source>
</evidence>
<name>A0AAD3HTC3_9CHLO</name>
<dbReference type="GO" id="GO:0036503">
    <property type="term" value="P:ERAD pathway"/>
    <property type="evidence" value="ECO:0007669"/>
    <property type="project" value="TreeGrafter"/>
</dbReference>
<dbReference type="GO" id="GO:0005783">
    <property type="term" value="C:endoplasmic reticulum"/>
    <property type="evidence" value="ECO:0007669"/>
    <property type="project" value="TreeGrafter"/>
</dbReference>
<evidence type="ECO:0000256" key="1">
    <source>
        <dbReference type="ARBA" id="ARBA00001913"/>
    </source>
</evidence>
<dbReference type="Gene3D" id="3.90.550.10">
    <property type="entry name" value="Spore Coat Polysaccharide Biosynthesis Protein SpsA, Chain A"/>
    <property type="match status" value="1"/>
</dbReference>
<keyword evidence="5" id="KW-1185">Reference proteome</keyword>
<dbReference type="Proteomes" id="UP001054857">
    <property type="component" value="Unassembled WGS sequence"/>
</dbReference>
<dbReference type="InterPro" id="IPR040497">
    <property type="entry name" value="Glyco_transf_24"/>
</dbReference>
<dbReference type="InterPro" id="IPR029044">
    <property type="entry name" value="Nucleotide-diphossugar_trans"/>
</dbReference>
<feature type="domain" description="Glucosyltransferase 24 catalytic" evidence="3">
    <location>
        <begin position="10"/>
        <end position="276"/>
    </location>
</feature>
<proteinExistence type="predicted"/>
<comment type="caution">
    <text evidence="4">The sequence shown here is derived from an EMBL/GenBank/DDBJ whole genome shotgun (WGS) entry which is preliminary data.</text>
</comment>
<comment type="cofactor">
    <cofactor evidence="1">
        <name>Ca(2+)</name>
        <dbReference type="ChEBI" id="CHEBI:29108"/>
    </cofactor>
</comment>
<dbReference type="EMBL" id="BMAR01000085">
    <property type="protein sequence ID" value="GFR53074.1"/>
    <property type="molecule type" value="Genomic_DNA"/>
</dbReference>
<evidence type="ECO:0000313" key="4">
    <source>
        <dbReference type="EMBL" id="GFR53074.1"/>
    </source>
</evidence>
<sequence>KPKLPGGDTINVFTVASGHMYERLQKIMILSVLRHTQSRVKFWIIQNYMSPQHKQVLPALAERYGFEYEFVTYKWPHWLHKQTDKQRLIWAYKILFLDVLFPLGLPRIIFVDSDQVVRADLAELYHMDLKGAPYAYTPFCDNNKEMDEYRFWKGGFWRDHLQGKPYHISALYLVDLKRFRQIAAGDQLRVVYDQLSKDPNSLANLDQDLPNYAQHSIRIHSLPQEWLWCESWCGNATKDKAKTIDLCNNPRTKEPKLAAARRIIGPLWEQLDAQQEEVTREVQSRLEAAEAGAAVPPLPAAAGQRGEASAAVGAAQQQQQQDEDGDGAQGWEVETDADAPRDRSEL</sequence>
<evidence type="ECO:0000313" key="5">
    <source>
        <dbReference type="Proteomes" id="UP001054857"/>
    </source>
</evidence>
<dbReference type="GO" id="GO:0003980">
    <property type="term" value="F:UDP-glucose:glycoprotein glucosyltransferase activity"/>
    <property type="evidence" value="ECO:0007669"/>
    <property type="project" value="InterPro"/>
</dbReference>
<feature type="region of interest" description="Disordered" evidence="2">
    <location>
        <begin position="289"/>
        <end position="346"/>
    </location>
</feature>
<feature type="non-terminal residue" evidence="4">
    <location>
        <position position="1"/>
    </location>
</feature>
<dbReference type="AlphaFoldDB" id="A0AAD3HTC3"/>
<feature type="compositionally biased region" description="Low complexity" evidence="2">
    <location>
        <begin position="289"/>
        <end position="320"/>
    </location>
</feature>
<dbReference type="InterPro" id="IPR009448">
    <property type="entry name" value="UDP-g_GGtrans"/>
</dbReference>
<dbReference type="GO" id="GO:0051082">
    <property type="term" value="F:unfolded protein binding"/>
    <property type="evidence" value="ECO:0007669"/>
    <property type="project" value="TreeGrafter"/>
</dbReference>
<organism evidence="4 5">
    <name type="scientific">Astrephomene gubernaculifera</name>
    <dbReference type="NCBI Taxonomy" id="47775"/>
    <lineage>
        <taxon>Eukaryota</taxon>
        <taxon>Viridiplantae</taxon>
        <taxon>Chlorophyta</taxon>
        <taxon>core chlorophytes</taxon>
        <taxon>Chlorophyceae</taxon>
        <taxon>CS clade</taxon>
        <taxon>Chlamydomonadales</taxon>
        <taxon>Astrephomenaceae</taxon>
        <taxon>Astrephomene</taxon>
    </lineage>
</organism>
<dbReference type="Pfam" id="PF18404">
    <property type="entry name" value="Glyco_transf_24"/>
    <property type="match status" value="1"/>
</dbReference>
<evidence type="ECO:0000259" key="3">
    <source>
        <dbReference type="Pfam" id="PF18404"/>
    </source>
</evidence>
<protein>
    <recommendedName>
        <fullName evidence="3">Glucosyltransferase 24 catalytic domain-containing protein</fullName>
    </recommendedName>
</protein>
<accession>A0AAD3HTC3</accession>
<dbReference type="PANTHER" id="PTHR11226:SF0">
    <property type="entry name" value="UDP-GLUCOSE:GLYCOPROTEIN GLUCOSYLTRANSFERASE"/>
    <property type="match status" value="1"/>
</dbReference>
<gene>
    <name evidence="4" type="ORF">Agub_g15773</name>
</gene>
<reference evidence="4 5" key="1">
    <citation type="journal article" date="2021" name="Sci. Rep.">
        <title>Genome sequencing of the multicellular alga Astrephomene provides insights into convergent evolution of germ-soma differentiation.</title>
        <authorList>
            <person name="Yamashita S."/>
            <person name="Yamamoto K."/>
            <person name="Matsuzaki R."/>
            <person name="Suzuki S."/>
            <person name="Yamaguchi H."/>
            <person name="Hirooka S."/>
            <person name="Minakuchi Y."/>
            <person name="Miyagishima S."/>
            <person name="Kawachi M."/>
            <person name="Toyoda A."/>
            <person name="Nozaki H."/>
        </authorList>
    </citation>
    <scope>NUCLEOTIDE SEQUENCE [LARGE SCALE GENOMIC DNA]</scope>
    <source>
        <strain evidence="4 5">NIES-4017</strain>
    </source>
</reference>
<dbReference type="CDD" id="cd06432">
    <property type="entry name" value="GT8_HUGT1_C_like"/>
    <property type="match status" value="1"/>
</dbReference>
<dbReference type="PANTHER" id="PTHR11226">
    <property type="entry name" value="UDP-GLUCOSE GLYCOPROTEIN:GLUCOSYLTRANSFERASE"/>
    <property type="match status" value="1"/>
</dbReference>
<dbReference type="GO" id="GO:0018279">
    <property type="term" value="P:protein N-linked glycosylation via asparagine"/>
    <property type="evidence" value="ECO:0007669"/>
    <property type="project" value="TreeGrafter"/>
</dbReference>